<evidence type="ECO:0000256" key="9">
    <source>
        <dbReference type="PROSITE-ProRule" id="PRU00288"/>
    </source>
</evidence>
<dbReference type="SMART" id="SM00233">
    <property type="entry name" value="PH"/>
    <property type="match status" value="1"/>
</dbReference>
<dbReference type="InterPro" id="IPR001849">
    <property type="entry name" value="PH_domain"/>
</dbReference>
<dbReference type="PROSITE" id="PS50115">
    <property type="entry name" value="ARFGAP"/>
    <property type="match status" value="1"/>
</dbReference>
<dbReference type="AlphaFoldDB" id="A0A8C5AIM3"/>
<dbReference type="InterPro" id="IPR001806">
    <property type="entry name" value="Small_GTPase"/>
</dbReference>
<evidence type="ECO:0000256" key="5">
    <source>
        <dbReference type="ARBA" id="ARBA00022771"/>
    </source>
</evidence>
<evidence type="ECO:0000256" key="10">
    <source>
        <dbReference type="SAM" id="MobiDB-lite"/>
    </source>
</evidence>
<evidence type="ECO:0000256" key="4">
    <source>
        <dbReference type="ARBA" id="ARBA00022741"/>
    </source>
</evidence>
<evidence type="ECO:0000256" key="2">
    <source>
        <dbReference type="ARBA" id="ARBA00022468"/>
    </source>
</evidence>
<evidence type="ECO:0000259" key="12">
    <source>
        <dbReference type="PROSITE" id="PS50115"/>
    </source>
</evidence>
<dbReference type="CDD" id="cd01250">
    <property type="entry name" value="PH_AGAP"/>
    <property type="match status" value="1"/>
</dbReference>
<dbReference type="Gene3D" id="1.10.220.150">
    <property type="entry name" value="Arf GTPase activating protein"/>
    <property type="match status" value="1"/>
</dbReference>
<dbReference type="InterPro" id="IPR001164">
    <property type="entry name" value="ArfGAP_dom"/>
</dbReference>
<dbReference type="Proteomes" id="UP000694546">
    <property type="component" value="Chromosome 1"/>
</dbReference>
<dbReference type="CDD" id="cd08836">
    <property type="entry name" value="ArfGap_AGAP"/>
    <property type="match status" value="1"/>
</dbReference>
<dbReference type="SUPFAM" id="SSF48403">
    <property type="entry name" value="Ankyrin repeat"/>
    <property type="match status" value="1"/>
</dbReference>
<proteinExistence type="inferred from homology"/>
<dbReference type="CDD" id="cd04103">
    <property type="entry name" value="Centaurin_gamma"/>
    <property type="match status" value="1"/>
</dbReference>
<dbReference type="GO" id="GO:0043524">
    <property type="term" value="P:negative regulation of neuron apoptotic process"/>
    <property type="evidence" value="ECO:0007669"/>
    <property type="project" value="TreeGrafter"/>
</dbReference>
<dbReference type="PANTHER" id="PTHR45819">
    <property type="entry name" value="CENTAURIN-GAMMA-1A"/>
    <property type="match status" value="1"/>
</dbReference>
<feature type="repeat" description="ANK" evidence="8">
    <location>
        <begin position="656"/>
        <end position="688"/>
    </location>
</feature>
<evidence type="ECO:0000259" key="11">
    <source>
        <dbReference type="PROSITE" id="PS50003"/>
    </source>
</evidence>
<evidence type="ECO:0000256" key="6">
    <source>
        <dbReference type="ARBA" id="ARBA00022833"/>
    </source>
</evidence>
<sequence length="745" mass="80629">MNSSSRSVNSTAIRAELRRHESVQTSIQRLFRQFEKVGDTQLCSGLKICLRSLQVNIANSQEWTLNRSVPELHLGVLGSLKSGKSALVNKYITGSYVALEKADGGRYKKEALVDGLSHLLLIREEPGAPDTQFSSWVDAVLLVFSLENEASFQELYQLYSQLHSHRADLPVIVVGTQDKITSSNPRVIDDQRARQLCIDVRHSLFYETCATYGFNVDRVFSEAVQKIVAQKKQAALLACKSLPNSPSHSGGSTPGSASFPGQVVHRPPSLRLPKADLTVWLGDLVEMHCSLLVPPQSILWKRSGSSLNKEWKKKYVTLSNNGMLSYHSSSSDYMQNVHGKEIDLLRVTVKVPGKRPPRAVAPAGPCAGPALAPAAGVNGVPKGGPSSSTEGPASSLNPPPSHMILICSSQSREENHWCCLPRALGALEEENADFIVVSFTGQTWHFEAQSLEERDAWVAGIESQILASLQACESGRNKARRSSRSEAVALQAIRNTKGNSLCVDCGAQNPTWASLNLGALICIECSGIHRNLGTHLSRVRSLDLDDWPGELTQVLAAIGNHMANSIWESCTQGRAKPAPHSSRSERESWIRAKYEQRLFVPPLGPAPGEEAGAGRGAALRLLSAVTERDLPGLLLLLVHSTKEQINAPPAGPPPAPACSALHAACQLGDVVMTQLLIWYGSDVEARDTQGRTALVFARKTGSKGCVDILLQHGCPNDATPITTPVLSRRSSTASLGRSNSRQRPS</sequence>
<dbReference type="PROSITE" id="PS51421">
    <property type="entry name" value="RAS"/>
    <property type="match status" value="1"/>
</dbReference>
<keyword evidence="14" id="KW-1185">Reference proteome</keyword>
<dbReference type="GO" id="GO:0005096">
    <property type="term" value="F:GTPase activator activity"/>
    <property type="evidence" value="ECO:0007669"/>
    <property type="project" value="UniProtKB-KW"/>
</dbReference>
<dbReference type="SMART" id="SM00173">
    <property type="entry name" value="RAS"/>
    <property type="match status" value="1"/>
</dbReference>
<dbReference type="InterPro" id="IPR027417">
    <property type="entry name" value="P-loop_NTPase"/>
</dbReference>
<comment type="similarity">
    <text evidence="1">Belongs to the centaurin gamma-like family.</text>
</comment>
<dbReference type="GO" id="GO:0003924">
    <property type="term" value="F:GTPase activity"/>
    <property type="evidence" value="ECO:0007669"/>
    <property type="project" value="InterPro"/>
</dbReference>
<dbReference type="FunFam" id="1.10.220.150:FF:000001">
    <property type="entry name" value="Arf-GAP with GTPase, ANK repeat and PH domain-containing protein 1"/>
    <property type="match status" value="1"/>
</dbReference>
<dbReference type="Pfam" id="PF12796">
    <property type="entry name" value="Ank_2"/>
    <property type="match status" value="1"/>
</dbReference>
<dbReference type="GO" id="GO:0008270">
    <property type="term" value="F:zinc ion binding"/>
    <property type="evidence" value="ECO:0007669"/>
    <property type="project" value="UniProtKB-KW"/>
</dbReference>
<dbReference type="SUPFAM" id="SSF52540">
    <property type="entry name" value="P-loop containing nucleoside triphosphate hydrolases"/>
    <property type="match status" value="1"/>
</dbReference>
<feature type="region of interest" description="Disordered" evidence="10">
    <location>
        <begin position="720"/>
        <end position="745"/>
    </location>
</feature>
<feature type="domain" description="Arf-GAP" evidence="12">
    <location>
        <begin position="487"/>
        <end position="607"/>
    </location>
</feature>
<evidence type="ECO:0000256" key="1">
    <source>
        <dbReference type="ARBA" id="ARBA00005430"/>
    </source>
</evidence>
<dbReference type="PROSITE" id="PS51419">
    <property type="entry name" value="RAB"/>
    <property type="match status" value="1"/>
</dbReference>
<dbReference type="Gene3D" id="2.30.29.30">
    <property type="entry name" value="Pleckstrin-homology domain (PH domain)/Phosphotyrosine-binding domain (PTB)"/>
    <property type="match status" value="1"/>
</dbReference>
<dbReference type="PRINTS" id="PR00405">
    <property type="entry name" value="REVINTRACTNG"/>
</dbReference>
<dbReference type="InterPro" id="IPR038508">
    <property type="entry name" value="ArfGAP_dom_sf"/>
</dbReference>
<evidence type="ECO:0000313" key="14">
    <source>
        <dbReference type="Proteomes" id="UP000694546"/>
    </source>
</evidence>
<dbReference type="InterPro" id="IPR051282">
    <property type="entry name" value="Arf-GAP_GTPase_ANK_PH"/>
</dbReference>
<dbReference type="Ensembl" id="ENSGMOT00000044479.1">
    <property type="protein sequence ID" value="ENSGMOP00000030323.1"/>
    <property type="gene ID" value="ENSGMOG00000011545.2"/>
</dbReference>
<feature type="compositionally biased region" description="Polar residues" evidence="10">
    <location>
        <begin position="385"/>
        <end position="396"/>
    </location>
</feature>
<dbReference type="Gene3D" id="1.25.40.20">
    <property type="entry name" value="Ankyrin repeat-containing domain"/>
    <property type="match status" value="1"/>
</dbReference>
<dbReference type="Pfam" id="PF00071">
    <property type="entry name" value="Ras"/>
    <property type="match status" value="1"/>
</dbReference>
<dbReference type="Pfam" id="PF01412">
    <property type="entry name" value="ArfGap"/>
    <property type="match status" value="1"/>
</dbReference>
<keyword evidence="2" id="KW-0343">GTPase activation</keyword>
<dbReference type="FunFam" id="1.25.40.20:FF:000298">
    <property type="entry name" value="ArfGAP with GTPase domain, ankyrin repeat and PH domain 2"/>
    <property type="match status" value="1"/>
</dbReference>
<dbReference type="GO" id="GO:0005634">
    <property type="term" value="C:nucleus"/>
    <property type="evidence" value="ECO:0007669"/>
    <property type="project" value="TreeGrafter"/>
</dbReference>
<dbReference type="Gene3D" id="3.40.50.300">
    <property type="entry name" value="P-loop containing nucleotide triphosphate hydrolases"/>
    <property type="match status" value="1"/>
</dbReference>
<dbReference type="SMART" id="SM00105">
    <property type="entry name" value="ArfGap"/>
    <property type="match status" value="1"/>
</dbReference>
<dbReference type="SMART" id="SM00174">
    <property type="entry name" value="RHO"/>
    <property type="match status" value="1"/>
</dbReference>
<reference evidence="13" key="2">
    <citation type="submission" date="2025-08" db="UniProtKB">
        <authorList>
            <consortium name="Ensembl"/>
        </authorList>
    </citation>
    <scope>IDENTIFICATION</scope>
</reference>
<feature type="region of interest" description="Disordered" evidence="10">
    <location>
        <begin position="377"/>
        <end position="399"/>
    </location>
</feature>
<reference evidence="13" key="1">
    <citation type="submission" date="2019-07" db="EMBL/GenBank/DDBJ databases">
        <authorList>
            <consortium name="Wellcome Sanger Institute Data Sharing"/>
        </authorList>
    </citation>
    <scope>NUCLEOTIDE SEQUENCE [LARGE SCALE GENOMIC DNA]</scope>
</reference>
<gene>
    <name evidence="13" type="primary">AGAP2</name>
    <name evidence="13" type="synonym">agap2</name>
</gene>
<dbReference type="InterPro" id="IPR011993">
    <property type="entry name" value="PH-like_dom_sf"/>
</dbReference>
<dbReference type="PROSITE" id="PS50003">
    <property type="entry name" value="PH_DOMAIN"/>
    <property type="match status" value="1"/>
</dbReference>
<feature type="domain" description="PH" evidence="11">
    <location>
        <begin position="292"/>
        <end position="466"/>
    </location>
</feature>
<reference evidence="13" key="3">
    <citation type="submission" date="2025-09" db="UniProtKB">
        <authorList>
            <consortium name="Ensembl"/>
        </authorList>
    </citation>
    <scope>IDENTIFICATION</scope>
</reference>
<evidence type="ECO:0000256" key="7">
    <source>
        <dbReference type="ARBA" id="ARBA00023043"/>
    </source>
</evidence>
<dbReference type="InterPro" id="IPR036770">
    <property type="entry name" value="Ankyrin_rpt-contain_sf"/>
</dbReference>
<protein>
    <submittedName>
        <fullName evidence="13">ArfGAP with GTPase domain, ankyrin repeat and PH domain 2</fullName>
    </submittedName>
</protein>
<keyword evidence="4" id="KW-0547">Nucleotide-binding</keyword>
<dbReference type="GO" id="GO:0005525">
    <property type="term" value="F:GTP binding"/>
    <property type="evidence" value="ECO:0007669"/>
    <property type="project" value="InterPro"/>
</dbReference>
<dbReference type="FunFam" id="3.40.50.300:FF:000545">
    <property type="entry name" value="arf-GAP with GTPase, ANK repeat and PH domain-containing protein 2"/>
    <property type="match status" value="1"/>
</dbReference>
<dbReference type="GeneTree" id="ENSGT00940000158956"/>
<organism evidence="13 14">
    <name type="scientific">Gadus morhua</name>
    <name type="common">Atlantic cod</name>
    <dbReference type="NCBI Taxonomy" id="8049"/>
    <lineage>
        <taxon>Eukaryota</taxon>
        <taxon>Metazoa</taxon>
        <taxon>Chordata</taxon>
        <taxon>Craniata</taxon>
        <taxon>Vertebrata</taxon>
        <taxon>Euteleostomi</taxon>
        <taxon>Actinopterygii</taxon>
        <taxon>Neopterygii</taxon>
        <taxon>Teleostei</taxon>
        <taxon>Neoteleostei</taxon>
        <taxon>Acanthomorphata</taxon>
        <taxon>Zeiogadaria</taxon>
        <taxon>Gadariae</taxon>
        <taxon>Gadiformes</taxon>
        <taxon>Gadoidei</taxon>
        <taxon>Gadidae</taxon>
        <taxon>Gadus</taxon>
    </lineage>
</organism>
<dbReference type="SUPFAM" id="SSF57863">
    <property type="entry name" value="ArfGap/RecO-like zinc finger"/>
    <property type="match status" value="1"/>
</dbReference>
<dbReference type="PROSITE" id="PS50088">
    <property type="entry name" value="ANK_REPEAT"/>
    <property type="match status" value="1"/>
</dbReference>
<dbReference type="InterPro" id="IPR037278">
    <property type="entry name" value="ARFGAP/RecO"/>
</dbReference>
<evidence type="ECO:0000313" key="13">
    <source>
        <dbReference type="Ensembl" id="ENSGMOP00000030323.1"/>
    </source>
</evidence>
<keyword evidence="7 8" id="KW-0040">ANK repeat</keyword>
<dbReference type="InterPro" id="IPR002110">
    <property type="entry name" value="Ankyrin_rpt"/>
</dbReference>
<name>A0A8C5AIM3_GADMO</name>
<keyword evidence="5 9" id="KW-0863">Zinc-finger</keyword>
<keyword evidence="6" id="KW-0862">Zinc</keyword>
<evidence type="ECO:0000256" key="8">
    <source>
        <dbReference type="PROSITE-ProRule" id="PRU00023"/>
    </source>
</evidence>
<evidence type="ECO:0000256" key="3">
    <source>
        <dbReference type="ARBA" id="ARBA00022723"/>
    </source>
</evidence>
<accession>A0A8C5AIM3</accession>
<dbReference type="PROSITE" id="PS50297">
    <property type="entry name" value="ANK_REP_REGION"/>
    <property type="match status" value="1"/>
</dbReference>
<dbReference type="SMART" id="SM00175">
    <property type="entry name" value="RAB"/>
    <property type="match status" value="1"/>
</dbReference>
<dbReference type="PANTHER" id="PTHR45819:SF3">
    <property type="entry name" value="ARF-GAP WITH GTPASE, ANK REPEAT AND PH DOMAIN-CONTAINING PROTEIN 2"/>
    <property type="match status" value="1"/>
</dbReference>
<keyword evidence="3" id="KW-0479">Metal-binding</keyword>
<dbReference type="SUPFAM" id="SSF50729">
    <property type="entry name" value="PH domain-like"/>
    <property type="match status" value="1"/>
</dbReference>